<evidence type="ECO:0000313" key="3">
    <source>
        <dbReference type="Proteomes" id="UP000886653"/>
    </source>
</evidence>
<name>A0A9P6NJS0_9BASI</name>
<feature type="compositionally biased region" description="Polar residues" evidence="1">
    <location>
        <begin position="63"/>
        <end position="79"/>
    </location>
</feature>
<keyword evidence="3" id="KW-1185">Reference proteome</keyword>
<protein>
    <submittedName>
        <fullName evidence="2">Uncharacterized protein</fullName>
    </submittedName>
</protein>
<dbReference type="Proteomes" id="UP000886653">
    <property type="component" value="Unassembled WGS sequence"/>
</dbReference>
<reference evidence="2" key="1">
    <citation type="submission" date="2013-11" db="EMBL/GenBank/DDBJ databases">
        <title>Genome sequence of the fusiform rust pathogen reveals effectors for host alternation and coevolution with pine.</title>
        <authorList>
            <consortium name="DOE Joint Genome Institute"/>
            <person name="Smith K."/>
            <person name="Pendleton A."/>
            <person name="Kubisiak T."/>
            <person name="Anderson C."/>
            <person name="Salamov A."/>
            <person name="Aerts A."/>
            <person name="Riley R."/>
            <person name="Clum A."/>
            <person name="Lindquist E."/>
            <person name="Ence D."/>
            <person name="Campbell M."/>
            <person name="Kronenberg Z."/>
            <person name="Feau N."/>
            <person name="Dhillon B."/>
            <person name="Hamelin R."/>
            <person name="Burleigh J."/>
            <person name="Smith J."/>
            <person name="Yandell M."/>
            <person name="Nelson C."/>
            <person name="Grigoriev I."/>
            <person name="Davis J."/>
        </authorList>
    </citation>
    <scope>NUCLEOTIDE SEQUENCE</scope>
    <source>
        <strain evidence="2">G11</strain>
    </source>
</reference>
<feature type="compositionally biased region" description="Low complexity" evidence="1">
    <location>
        <begin position="18"/>
        <end position="29"/>
    </location>
</feature>
<feature type="compositionally biased region" description="Polar residues" evidence="1">
    <location>
        <begin position="30"/>
        <end position="41"/>
    </location>
</feature>
<organism evidence="2 3">
    <name type="scientific">Cronartium quercuum f. sp. fusiforme G11</name>
    <dbReference type="NCBI Taxonomy" id="708437"/>
    <lineage>
        <taxon>Eukaryota</taxon>
        <taxon>Fungi</taxon>
        <taxon>Dikarya</taxon>
        <taxon>Basidiomycota</taxon>
        <taxon>Pucciniomycotina</taxon>
        <taxon>Pucciniomycetes</taxon>
        <taxon>Pucciniales</taxon>
        <taxon>Coleosporiaceae</taxon>
        <taxon>Cronartium</taxon>
    </lineage>
</organism>
<evidence type="ECO:0000256" key="1">
    <source>
        <dbReference type="SAM" id="MobiDB-lite"/>
    </source>
</evidence>
<dbReference type="EMBL" id="MU167287">
    <property type="protein sequence ID" value="KAG0144845.1"/>
    <property type="molecule type" value="Genomic_DNA"/>
</dbReference>
<accession>A0A9P6NJS0</accession>
<dbReference type="AlphaFoldDB" id="A0A9P6NJS0"/>
<sequence length="246" mass="27267">MPCHRSTSALRAARKANSKVSNAAASHANGATNKSSSHLAQQHTINHVNRAAPAQSIPLHNSTVVSSNSQFNNIDTNTSDDGLNEDDDGDEHQVNDPDVEDKDTAELKLTGPQCGHRDMCHTWVYQSFHEPETTDTQVVSDGPMSLLYPCKHCISAVQLDTSGNSNLPQHHMRYLSCQTAWETQAPHSIEPGEDPKRFQTQRQSLCYRLVSQIICKSLPFTIFEGEELQDVLWIKLHPNSIGQAEM</sequence>
<feature type="region of interest" description="Disordered" evidence="1">
    <location>
        <begin position="63"/>
        <end position="101"/>
    </location>
</feature>
<evidence type="ECO:0000313" key="2">
    <source>
        <dbReference type="EMBL" id="KAG0144845.1"/>
    </source>
</evidence>
<proteinExistence type="predicted"/>
<feature type="region of interest" description="Disordered" evidence="1">
    <location>
        <begin position="1"/>
        <end position="41"/>
    </location>
</feature>
<gene>
    <name evidence="2" type="ORF">CROQUDRAFT_602842</name>
</gene>
<comment type="caution">
    <text evidence="2">The sequence shown here is derived from an EMBL/GenBank/DDBJ whole genome shotgun (WGS) entry which is preliminary data.</text>
</comment>